<evidence type="ECO:0000313" key="8">
    <source>
        <dbReference type="EMBL" id="CDR33042.1"/>
    </source>
</evidence>
<sequence length="140" mass="15224">MTWIYSLGLLLGRILIASIFLIAGTQKILNYNGYLQMMTSKGIPFASVLLLGAIVFLLLGSISVILGYKTRIGALLLILFLIPTTLIFHNFWGLPAEEASLQQIMFMKNLSILGGLILLVSAGPGGCSFDACLGRFLRRS</sequence>
<keyword evidence="3" id="KW-1003">Cell membrane</keyword>
<keyword evidence="5 7" id="KW-1133">Transmembrane helix</keyword>
<evidence type="ECO:0000256" key="6">
    <source>
        <dbReference type="ARBA" id="ARBA00023136"/>
    </source>
</evidence>
<dbReference type="AlphaFoldDB" id="A0A090CXU4"/>
<name>A0A090CXU4_9BACT</name>
<dbReference type="EMBL" id="CCEJ010000001">
    <property type="protein sequence ID" value="CDR33042.1"/>
    <property type="molecule type" value="Genomic_DNA"/>
</dbReference>
<reference evidence="8" key="2">
    <citation type="submission" date="2014-09" db="EMBL/GenBank/DDBJ databases">
        <title>Criblamydia sequanensis harbors a mega-plasmid encoding arsenite resistance.</title>
        <authorList>
            <person name="Bertelli C."/>
            <person name="Goesmann A."/>
            <person name="Greub G."/>
        </authorList>
    </citation>
    <scope>NUCLEOTIDE SEQUENCE [LARGE SCALE GENOMIC DNA]</scope>
    <source>
        <strain evidence="8">CRIB-18</strain>
    </source>
</reference>
<comment type="caution">
    <text evidence="8">The sequence shown here is derived from an EMBL/GenBank/DDBJ whole genome shotgun (WGS) entry which is preliminary data.</text>
</comment>
<dbReference type="InterPro" id="IPR051907">
    <property type="entry name" value="DoxX-like_oxidoreductase"/>
</dbReference>
<protein>
    <submittedName>
        <fullName evidence="8">Membrane protein</fullName>
    </submittedName>
</protein>
<feature type="transmembrane region" description="Helical" evidence="7">
    <location>
        <begin position="45"/>
        <end position="66"/>
    </location>
</feature>
<organism evidence="8 9">
    <name type="scientific">Candidatus Criblamydia sequanensis CRIB-18</name>
    <dbReference type="NCBI Taxonomy" id="1437425"/>
    <lineage>
        <taxon>Bacteria</taxon>
        <taxon>Pseudomonadati</taxon>
        <taxon>Chlamydiota</taxon>
        <taxon>Chlamydiia</taxon>
        <taxon>Parachlamydiales</taxon>
        <taxon>Candidatus Criblamydiaceae</taxon>
        <taxon>Candidatus Criblamydia</taxon>
    </lineage>
</organism>
<evidence type="ECO:0000256" key="4">
    <source>
        <dbReference type="ARBA" id="ARBA00022692"/>
    </source>
</evidence>
<evidence type="ECO:0000256" key="7">
    <source>
        <dbReference type="SAM" id="Phobius"/>
    </source>
</evidence>
<dbReference type="eggNOG" id="COG2259">
    <property type="taxonomic scope" value="Bacteria"/>
</dbReference>
<accession>A0A090CXU4</accession>
<dbReference type="RefSeq" id="WP_041016540.1">
    <property type="nucleotide sequence ID" value="NZ_CCEJ010000001.1"/>
</dbReference>
<comment type="subcellular location">
    <subcellularLocation>
        <location evidence="1">Cell membrane</location>
        <topology evidence="1">Multi-pass membrane protein</topology>
    </subcellularLocation>
</comment>
<dbReference type="Proteomes" id="UP000031552">
    <property type="component" value="Unassembled WGS sequence"/>
</dbReference>
<gene>
    <name evidence="8" type="ORF">CSEC_0203</name>
</gene>
<proteinExistence type="inferred from homology"/>
<feature type="transmembrane region" description="Helical" evidence="7">
    <location>
        <begin position="112"/>
        <end position="133"/>
    </location>
</feature>
<reference evidence="8" key="1">
    <citation type="submission" date="2013-12" db="EMBL/GenBank/DDBJ databases">
        <authorList>
            <person name="Linke B."/>
        </authorList>
    </citation>
    <scope>NUCLEOTIDE SEQUENCE [LARGE SCALE GENOMIC DNA]</scope>
    <source>
        <strain evidence="8">CRIB-18</strain>
    </source>
</reference>
<dbReference type="InterPro" id="IPR032808">
    <property type="entry name" value="DoxX"/>
</dbReference>
<evidence type="ECO:0000313" key="9">
    <source>
        <dbReference type="Proteomes" id="UP000031552"/>
    </source>
</evidence>
<dbReference type="Pfam" id="PF07681">
    <property type="entry name" value="DoxX"/>
    <property type="match status" value="1"/>
</dbReference>
<evidence type="ECO:0000256" key="2">
    <source>
        <dbReference type="ARBA" id="ARBA00006679"/>
    </source>
</evidence>
<dbReference type="STRING" id="1437425.CSEC_0203"/>
<dbReference type="GO" id="GO:0005886">
    <property type="term" value="C:plasma membrane"/>
    <property type="evidence" value="ECO:0007669"/>
    <property type="project" value="UniProtKB-SubCell"/>
</dbReference>
<feature type="transmembrane region" description="Helical" evidence="7">
    <location>
        <begin position="73"/>
        <end position="92"/>
    </location>
</feature>
<comment type="similarity">
    <text evidence="2">Belongs to the DoxX family.</text>
</comment>
<feature type="transmembrane region" description="Helical" evidence="7">
    <location>
        <begin position="7"/>
        <end position="25"/>
    </location>
</feature>
<dbReference type="OrthoDB" id="495902at2"/>
<evidence type="ECO:0000256" key="1">
    <source>
        <dbReference type="ARBA" id="ARBA00004651"/>
    </source>
</evidence>
<dbReference type="PANTHER" id="PTHR33452:SF1">
    <property type="entry name" value="INNER MEMBRANE PROTEIN YPHA-RELATED"/>
    <property type="match status" value="1"/>
</dbReference>
<evidence type="ECO:0000256" key="3">
    <source>
        <dbReference type="ARBA" id="ARBA00022475"/>
    </source>
</evidence>
<evidence type="ECO:0000256" key="5">
    <source>
        <dbReference type="ARBA" id="ARBA00022989"/>
    </source>
</evidence>
<dbReference type="PANTHER" id="PTHR33452">
    <property type="entry name" value="OXIDOREDUCTASE CATD-RELATED"/>
    <property type="match status" value="1"/>
</dbReference>
<keyword evidence="4 7" id="KW-0812">Transmembrane</keyword>
<keyword evidence="6 7" id="KW-0472">Membrane</keyword>
<keyword evidence="9" id="KW-1185">Reference proteome</keyword>